<evidence type="ECO:0000259" key="6">
    <source>
        <dbReference type="PROSITE" id="PS50405"/>
    </source>
</evidence>
<dbReference type="SFLD" id="SFLDS00019">
    <property type="entry name" value="Glutathione_Transferase_(cytos"/>
    <property type="match status" value="1"/>
</dbReference>
<name>A0A6J0PH08_ELAGV</name>
<dbReference type="FunFam" id="1.20.1050.10:FF:000016">
    <property type="entry name" value="Glutathione S-transferase U9"/>
    <property type="match status" value="1"/>
</dbReference>
<dbReference type="Gene3D" id="1.20.1050.10">
    <property type="match status" value="1"/>
</dbReference>
<protein>
    <recommendedName>
        <fullName evidence="1">glutathione transferase</fullName>
        <ecNumber evidence="1">2.5.1.18</ecNumber>
    </recommendedName>
</protein>
<dbReference type="InterPro" id="IPR036249">
    <property type="entry name" value="Thioredoxin-like_sf"/>
</dbReference>
<dbReference type="AlphaFoldDB" id="A0A6J0PH08"/>
<evidence type="ECO:0000259" key="5">
    <source>
        <dbReference type="PROSITE" id="PS50404"/>
    </source>
</evidence>
<dbReference type="InterPro" id="IPR045073">
    <property type="entry name" value="Omega/Tau-like"/>
</dbReference>
<evidence type="ECO:0000313" key="7">
    <source>
        <dbReference type="Proteomes" id="UP000504607"/>
    </source>
</evidence>
<proteinExistence type="inferred from homology"/>
<evidence type="ECO:0000313" key="8">
    <source>
        <dbReference type="RefSeq" id="XP_019705325.2"/>
    </source>
</evidence>
<dbReference type="Gene3D" id="3.40.30.10">
    <property type="entry name" value="Glutaredoxin"/>
    <property type="match status" value="1"/>
</dbReference>
<evidence type="ECO:0000256" key="3">
    <source>
        <dbReference type="ARBA" id="ARBA00025743"/>
    </source>
</evidence>
<organism evidence="7 8">
    <name type="scientific">Elaeis guineensis var. tenera</name>
    <name type="common">Oil palm</name>
    <dbReference type="NCBI Taxonomy" id="51953"/>
    <lineage>
        <taxon>Eukaryota</taxon>
        <taxon>Viridiplantae</taxon>
        <taxon>Streptophyta</taxon>
        <taxon>Embryophyta</taxon>
        <taxon>Tracheophyta</taxon>
        <taxon>Spermatophyta</taxon>
        <taxon>Magnoliopsida</taxon>
        <taxon>Liliopsida</taxon>
        <taxon>Arecaceae</taxon>
        <taxon>Arecoideae</taxon>
        <taxon>Cocoseae</taxon>
        <taxon>Elaeidinae</taxon>
        <taxon>Elaeis</taxon>
    </lineage>
</organism>
<dbReference type="SFLD" id="SFLDG00358">
    <property type="entry name" value="Main_(cytGST)"/>
    <property type="match status" value="1"/>
</dbReference>
<dbReference type="InterPro" id="IPR040079">
    <property type="entry name" value="Glutathione_S-Trfase"/>
</dbReference>
<accession>A0A6J0PH08</accession>
<dbReference type="OrthoDB" id="4951845at2759"/>
<dbReference type="GO" id="GO:0005737">
    <property type="term" value="C:cytoplasm"/>
    <property type="evidence" value="ECO:0007669"/>
    <property type="project" value="TreeGrafter"/>
</dbReference>
<dbReference type="PANTHER" id="PTHR11260:SF615">
    <property type="entry name" value="GLUTATHIONE S-TRANSFERASE U17"/>
    <property type="match status" value="1"/>
</dbReference>
<dbReference type="GO" id="GO:0009407">
    <property type="term" value="P:toxin catabolic process"/>
    <property type="evidence" value="ECO:0007669"/>
    <property type="project" value="UniProtKB-ARBA"/>
</dbReference>
<comment type="similarity">
    <text evidence="3">Belongs to the GST superfamily. Tau family.</text>
</comment>
<dbReference type="SFLD" id="SFLDG01152">
    <property type="entry name" value="Main.3:_Omega-_and_Tau-like"/>
    <property type="match status" value="1"/>
</dbReference>
<dbReference type="Pfam" id="PF00043">
    <property type="entry name" value="GST_C"/>
    <property type="match status" value="1"/>
</dbReference>
<dbReference type="RefSeq" id="XP_019705325.2">
    <property type="nucleotide sequence ID" value="XM_019849766.2"/>
</dbReference>
<dbReference type="PANTHER" id="PTHR11260">
    <property type="entry name" value="GLUTATHIONE S-TRANSFERASE, GST, SUPERFAMILY, GST DOMAIN CONTAINING"/>
    <property type="match status" value="1"/>
</dbReference>
<dbReference type="InterPro" id="IPR004045">
    <property type="entry name" value="Glutathione_S-Trfase_N"/>
</dbReference>
<reference evidence="8" key="1">
    <citation type="submission" date="2025-08" db="UniProtKB">
        <authorList>
            <consortium name="RefSeq"/>
        </authorList>
    </citation>
    <scope>IDENTIFICATION</scope>
</reference>
<comment type="catalytic activity">
    <reaction evidence="4">
        <text>RX + glutathione = an S-substituted glutathione + a halide anion + H(+)</text>
        <dbReference type="Rhea" id="RHEA:16437"/>
        <dbReference type="ChEBI" id="CHEBI:15378"/>
        <dbReference type="ChEBI" id="CHEBI:16042"/>
        <dbReference type="ChEBI" id="CHEBI:17792"/>
        <dbReference type="ChEBI" id="CHEBI:57925"/>
        <dbReference type="ChEBI" id="CHEBI:90779"/>
        <dbReference type="EC" id="2.5.1.18"/>
    </reaction>
</comment>
<evidence type="ECO:0000256" key="2">
    <source>
        <dbReference type="ARBA" id="ARBA00022679"/>
    </source>
</evidence>
<feature type="domain" description="GST C-terminal" evidence="6">
    <location>
        <begin position="119"/>
        <end position="256"/>
    </location>
</feature>
<dbReference type="SUPFAM" id="SSF52833">
    <property type="entry name" value="Thioredoxin-like"/>
    <property type="match status" value="1"/>
</dbReference>
<dbReference type="InterPro" id="IPR010987">
    <property type="entry name" value="Glutathione-S-Trfase_C-like"/>
</dbReference>
<dbReference type="CDD" id="cd03058">
    <property type="entry name" value="GST_N_Tau"/>
    <property type="match status" value="1"/>
</dbReference>
<dbReference type="PROSITE" id="PS50404">
    <property type="entry name" value="GST_NTER"/>
    <property type="match status" value="1"/>
</dbReference>
<gene>
    <name evidence="8" type="primary">LOC105043364</name>
</gene>
<keyword evidence="2" id="KW-0808">Transferase</keyword>
<evidence type="ECO:0000256" key="1">
    <source>
        <dbReference type="ARBA" id="ARBA00012452"/>
    </source>
</evidence>
<dbReference type="PROSITE" id="PS50405">
    <property type="entry name" value="GST_CTER"/>
    <property type="match status" value="1"/>
</dbReference>
<dbReference type="InterPro" id="IPR004046">
    <property type="entry name" value="GST_C"/>
</dbReference>
<keyword evidence="7" id="KW-1185">Reference proteome</keyword>
<dbReference type="SUPFAM" id="SSF47616">
    <property type="entry name" value="GST C-terminal domain-like"/>
    <property type="match status" value="1"/>
</dbReference>
<dbReference type="InterPro" id="IPR036282">
    <property type="entry name" value="Glutathione-S-Trfase_C_sf"/>
</dbReference>
<dbReference type="EC" id="2.5.1.18" evidence="1"/>
<dbReference type="CDD" id="cd03185">
    <property type="entry name" value="GST_C_Tau"/>
    <property type="match status" value="1"/>
</dbReference>
<evidence type="ECO:0000256" key="4">
    <source>
        <dbReference type="ARBA" id="ARBA00047960"/>
    </source>
</evidence>
<dbReference type="GO" id="GO:0006749">
    <property type="term" value="P:glutathione metabolic process"/>
    <property type="evidence" value="ECO:0007669"/>
    <property type="project" value="InterPro"/>
</dbReference>
<feature type="domain" description="GST N-terminal" evidence="5">
    <location>
        <begin position="33"/>
        <end position="112"/>
    </location>
</feature>
<dbReference type="Proteomes" id="UP000504607">
    <property type="component" value="Chromosome 4"/>
</dbReference>
<dbReference type="FunCoup" id="A0A6J0PH08">
    <property type="interactions" value="331"/>
</dbReference>
<dbReference type="InParanoid" id="A0A6J0PH08"/>
<dbReference type="FunFam" id="3.40.30.10:FF:000044">
    <property type="entry name" value="Glutathione S-transferase GSTU6"/>
    <property type="match status" value="1"/>
</dbReference>
<dbReference type="Pfam" id="PF02798">
    <property type="entry name" value="GST_N"/>
    <property type="match status" value="1"/>
</dbReference>
<sequence length="270" mass="30088">MLTSKATSDPRLPSNIFLHSNFRENTERMAGDLELKLLGSWASPFAMRARIALNLKGVGYELLKEVSGTKSELLLKSNPVYKKIPVLIHHGKPICESMIIVQYIDEVWAAAGPSILPSDPYERAIARFWIVYIDDKWFPSSLRTLRGLNEEAKAEAEEQLANALPLLEDAFPKCSKGKDFFGGETIGYLDIALGCYLGWIKAIEKMTGIKALDEAKTPTLVGWAERFCSGDAVKEVMPEADELIEFTKLIQAIMNAAPGRQNMHVSKNDR</sequence>
<dbReference type="InterPro" id="IPR045074">
    <property type="entry name" value="GST_C_Tau"/>
</dbReference>
<dbReference type="GO" id="GO:0004364">
    <property type="term" value="F:glutathione transferase activity"/>
    <property type="evidence" value="ECO:0007669"/>
    <property type="project" value="UniProtKB-EC"/>
</dbReference>